<name>A0A238URL0_9ACTN</name>
<evidence type="ECO:0000313" key="2">
    <source>
        <dbReference type="EMBL" id="SNR24752.1"/>
    </source>
</evidence>
<dbReference type="RefSeq" id="WP_143232163.1">
    <property type="nucleotide sequence ID" value="NZ_BOMU01000015.1"/>
</dbReference>
<dbReference type="OrthoDB" id="3298873at2"/>
<reference evidence="2 3" key="1">
    <citation type="submission" date="2017-06" db="EMBL/GenBank/DDBJ databases">
        <authorList>
            <person name="Kim H.J."/>
            <person name="Triplett B.A."/>
        </authorList>
    </citation>
    <scope>NUCLEOTIDE SEQUENCE [LARGE SCALE GENOMIC DNA]</scope>
    <source>
        <strain evidence="2 3">DSM 43151</strain>
    </source>
</reference>
<dbReference type="AlphaFoldDB" id="A0A238URL0"/>
<feature type="compositionally biased region" description="Pro residues" evidence="1">
    <location>
        <begin position="213"/>
        <end position="222"/>
    </location>
</feature>
<evidence type="ECO:0000256" key="1">
    <source>
        <dbReference type="SAM" id="MobiDB-lite"/>
    </source>
</evidence>
<gene>
    <name evidence="2" type="ORF">SAMN06264365_10178</name>
</gene>
<evidence type="ECO:0000313" key="3">
    <source>
        <dbReference type="Proteomes" id="UP000198415"/>
    </source>
</evidence>
<accession>A0A238URL0</accession>
<feature type="compositionally biased region" description="Low complexity" evidence="1">
    <location>
        <begin position="97"/>
        <end position="134"/>
    </location>
</feature>
<organism evidence="2 3">
    <name type="scientific">Actinoplanes regularis</name>
    <dbReference type="NCBI Taxonomy" id="52697"/>
    <lineage>
        <taxon>Bacteria</taxon>
        <taxon>Bacillati</taxon>
        <taxon>Actinomycetota</taxon>
        <taxon>Actinomycetes</taxon>
        <taxon>Micromonosporales</taxon>
        <taxon>Micromonosporaceae</taxon>
        <taxon>Actinoplanes</taxon>
    </lineage>
</organism>
<proteinExistence type="predicted"/>
<feature type="region of interest" description="Disordered" evidence="1">
    <location>
        <begin position="193"/>
        <end position="222"/>
    </location>
</feature>
<dbReference type="EMBL" id="FZNR01000001">
    <property type="protein sequence ID" value="SNR24752.1"/>
    <property type="molecule type" value="Genomic_DNA"/>
</dbReference>
<sequence>MSAPGNSVILLVLLSVFVGCAGYAVGRWHERREGGAEREEAYRDGYDHAARSVFSLAARVAGPRRRGAVRASAAVRKEERATRSGDAGVVESRTGDPAPVAATPTAPESPDVVPPVADAVSPAPPAAGSSFGFPAPEPHTGPGLPAPAAAGGVNYSSLPDPHWPAEPESSGRHTVPDELVRAATYKLAADRVARAKVRSAEEPTVPSLDPGKRPPVPRPRGH</sequence>
<keyword evidence="3" id="KW-1185">Reference proteome</keyword>
<feature type="compositionally biased region" description="Basic and acidic residues" evidence="1">
    <location>
        <begin position="163"/>
        <end position="177"/>
    </location>
</feature>
<feature type="region of interest" description="Disordered" evidence="1">
    <location>
        <begin position="71"/>
        <end position="177"/>
    </location>
</feature>
<protein>
    <submittedName>
        <fullName evidence="2">Uncharacterized protein</fullName>
    </submittedName>
</protein>
<feature type="compositionally biased region" description="Low complexity" evidence="1">
    <location>
        <begin position="141"/>
        <end position="152"/>
    </location>
</feature>
<dbReference type="Proteomes" id="UP000198415">
    <property type="component" value="Unassembled WGS sequence"/>
</dbReference>